<organism evidence="1 2">
    <name type="scientific">Spiroplasma eriocheiris</name>
    <dbReference type="NCBI Taxonomy" id="315358"/>
    <lineage>
        <taxon>Bacteria</taxon>
        <taxon>Bacillati</taxon>
        <taxon>Mycoplasmatota</taxon>
        <taxon>Mollicutes</taxon>
        <taxon>Entomoplasmatales</taxon>
        <taxon>Spiroplasmataceae</taxon>
        <taxon>Spiroplasma</taxon>
    </lineage>
</organism>
<dbReference type="Proteomes" id="UP000035661">
    <property type="component" value="Chromosome"/>
</dbReference>
<dbReference type="SUPFAM" id="SSF55331">
    <property type="entry name" value="Tautomerase/MIF"/>
    <property type="match status" value="1"/>
</dbReference>
<name>A0A0H3XJZ4_9MOLU</name>
<dbReference type="RefSeq" id="WP_047790929.1">
    <property type="nucleotide sequence ID" value="NZ_CP011856.1"/>
</dbReference>
<sequence>MPIITIKGAKPEWTIEFKRDMVNKIAELANCDASRVSVWHDTSLWVTANENEDQTPPKIIVTVEWKSRKGIQNEVAELIYQYFKIRTHQQIDVIFREIDNFYYVNGERR</sequence>
<accession>A0A0H3XJZ4</accession>
<dbReference type="Gene3D" id="3.30.429.10">
    <property type="entry name" value="Macrophage Migration Inhibitory Factor"/>
    <property type="match status" value="1"/>
</dbReference>
<evidence type="ECO:0000313" key="2">
    <source>
        <dbReference type="Proteomes" id="UP000035661"/>
    </source>
</evidence>
<keyword evidence="2" id="KW-1185">Reference proteome</keyword>
<dbReference type="InterPro" id="IPR015017">
    <property type="entry name" value="DUF1904"/>
</dbReference>
<dbReference type="EMBL" id="CP011856">
    <property type="protein sequence ID" value="AKM53644.1"/>
    <property type="molecule type" value="Genomic_DNA"/>
</dbReference>
<dbReference type="AlphaFoldDB" id="A0A0H3XJZ4"/>
<dbReference type="KEGG" id="seri:SERIO_v1c00380"/>
<dbReference type="PATRIC" id="fig|743698.3.peg.38"/>
<reference evidence="2" key="2">
    <citation type="submission" date="2015-06" db="EMBL/GenBank/DDBJ databases">
        <title>Complete genome sequence of Spiroplasma eriocheiris TDA-040725-5 (DSM 21848).</title>
        <authorList>
            <person name="Lo W.-S."/>
            <person name="Kuo C.-H."/>
        </authorList>
    </citation>
    <scope>NUCLEOTIDE SEQUENCE [LARGE SCALE GENOMIC DNA]</scope>
    <source>
        <strain evidence="2">TDA-040725-5</strain>
    </source>
</reference>
<evidence type="ECO:0000313" key="1">
    <source>
        <dbReference type="EMBL" id="AKM53644.1"/>
    </source>
</evidence>
<dbReference type="Pfam" id="PF08921">
    <property type="entry name" value="DUF1904"/>
    <property type="match status" value="1"/>
</dbReference>
<dbReference type="STRING" id="315358.SERIO_v1c00380"/>
<proteinExistence type="predicted"/>
<reference evidence="1 2" key="1">
    <citation type="journal article" date="2015" name="Genome Biol. Evol.">
        <title>Found and Lost: The Fates of Horizontally Acquired Genes in Arthropod-Symbiotic Spiroplasma.</title>
        <authorList>
            <person name="Lo W.S."/>
            <person name="Gasparich G.E."/>
            <person name="Kuo C.H."/>
        </authorList>
    </citation>
    <scope>NUCLEOTIDE SEQUENCE [LARGE SCALE GENOMIC DNA]</scope>
    <source>
        <strain evidence="2">TDA-040725-5</strain>
    </source>
</reference>
<gene>
    <name evidence="1" type="ORF">SERIO_v1c00380</name>
</gene>
<protein>
    <submittedName>
        <fullName evidence="1">Uncharacterized protein</fullName>
    </submittedName>
</protein>
<dbReference type="InterPro" id="IPR014347">
    <property type="entry name" value="Tautomerase/MIF_sf"/>
</dbReference>